<gene>
    <name evidence="2" type="ORF">GO608_06260</name>
</gene>
<comment type="caution">
    <text evidence="2">The sequence shown here is derived from an EMBL/GenBank/DDBJ whole genome shotgun (WGS) entry which is preliminary data.</text>
</comment>
<evidence type="ECO:0008006" key="4">
    <source>
        <dbReference type="Google" id="ProtNLM"/>
    </source>
</evidence>
<name>A0ABX1N103_9RHOO</name>
<keyword evidence="1" id="KW-1133">Transmembrane helix</keyword>
<feature type="transmembrane region" description="Helical" evidence="1">
    <location>
        <begin position="49"/>
        <end position="70"/>
    </location>
</feature>
<keyword evidence="3" id="KW-1185">Reference proteome</keyword>
<protein>
    <recommendedName>
        <fullName evidence="4">Transmembrane protein</fullName>
    </recommendedName>
</protein>
<evidence type="ECO:0000313" key="3">
    <source>
        <dbReference type="Proteomes" id="UP000601990"/>
    </source>
</evidence>
<accession>A0ABX1N103</accession>
<keyword evidence="1" id="KW-0812">Transmembrane</keyword>
<keyword evidence="1" id="KW-0472">Membrane</keyword>
<evidence type="ECO:0000313" key="2">
    <source>
        <dbReference type="EMBL" id="NMF92926.1"/>
    </source>
</evidence>
<dbReference type="Proteomes" id="UP000601990">
    <property type="component" value="Unassembled WGS sequence"/>
</dbReference>
<evidence type="ECO:0000256" key="1">
    <source>
        <dbReference type="SAM" id="Phobius"/>
    </source>
</evidence>
<dbReference type="RefSeq" id="WP_169198209.1">
    <property type="nucleotide sequence ID" value="NZ_WTVH02000010.1"/>
</dbReference>
<sequence length="114" mass="11537">MKRRLRPYPAPATDPASANFVRGFVATGLLAALPSGAASATAPNAGKAILRQALQGGIALAAGGTAAGALQRRDYRTAVVAVTGGAAAVIAVDYLLRKPARKDNKEKALGQEKA</sequence>
<reference evidence="2" key="1">
    <citation type="submission" date="2019-12" db="EMBL/GenBank/DDBJ databases">
        <title>Comparative genomics gives insights into the taxonomy of the Azoarcus-Aromatoleum group and reveals separate origins of nif in the plant-associated Azoarcus and non-plant-associated Aromatoleum sub-groups.</title>
        <authorList>
            <person name="Lafos M."/>
            <person name="Maluk M."/>
            <person name="Batista M."/>
            <person name="Junghare M."/>
            <person name="Carmona M."/>
            <person name="Faoro H."/>
            <person name="Cruz L.M."/>
            <person name="Battistoni F."/>
            <person name="De Souza E."/>
            <person name="Pedrosa F."/>
            <person name="Chen W.-M."/>
            <person name="Poole P.S."/>
            <person name="Dixon R.A."/>
            <person name="James E.K."/>
        </authorList>
    </citation>
    <scope>NUCLEOTIDE SEQUENCE</scope>
    <source>
        <strain evidence="2">U120</strain>
    </source>
</reference>
<feature type="transmembrane region" description="Helical" evidence="1">
    <location>
        <begin position="77"/>
        <end position="96"/>
    </location>
</feature>
<proteinExistence type="predicted"/>
<organism evidence="2 3">
    <name type="scientific">Aromatoleum buckelii</name>
    <dbReference type="NCBI Taxonomy" id="200254"/>
    <lineage>
        <taxon>Bacteria</taxon>
        <taxon>Pseudomonadati</taxon>
        <taxon>Pseudomonadota</taxon>
        <taxon>Betaproteobacteria</taxon>
        <taxon>Rhodocyclales</taxon>
        <taxon>Rhodocyclaceae</taxon>
        <taxon>Aromatoleum</taxon>
    </lineage>
</organism>
<dbReference type="EMBL" id="WTVH01000008">
    <property type="protein sequence ID" value="NMF92926.1"/>
    <property type="molecule type" value="Genomic_DNA"/>
</dbReference>